<dbReference type="Gene3D" id="3.40.50.1820">
    <property type="entry name" value="alpha/beta hydrolase"/>
    <property type="match status" value="1"/>
</dbReference>
<evidence type="ECO:0000259" key="2">
    <source>
        <dbReference type="SMART" id="SM00939"/>
    </source>
</evidence>
<name>A0A158G725_CABSO</name>
<dbReference type="GO" id="GO:0008239">
    <property type="term" value="F:dipeptidyl-peptidase activity"/>
    <property type="evidence" value="ECO:0007669"/>
    <property type="project" value="InterPro"/>
</dbReference>
<organism evidence="3 4">
    <name type="scientific">Caballeronia sordidicola</name>
    <name type="common">Burkholderia sordidicola</name>
    <dbReference type="NCBI Taxonomy" id="196367"/>
    <lineage>
        <taxon>Bacteria</taxon>
        <taxon>Pseudomonadati</taxon>
        <taxon>Pseudomonadota</taxon>
        <taxon>Betaproteobacteria</taxon>
        <taxon>Burkholderiales</taxon>
        <taxon>Burkholderiaceae</taxon>
        <taxon>Caballeronia</taxon>
    </lineage>
</organism>
<dbReference type="InterPro" id="IPR013736">
    <property type="entry name" value="Xaa-Pro_dipept_C"/>
</dbReference>
<keyword evidence="3" id="KW-0645">Protease</keyword>
<evidence type="ECO:0000313" key="4">
    <source>
        <dbReference type="Proteomes" id="UP000054893"/>
    </source>
</evidence>
<accession>A0A158G725</accession>
<reference evidence="3 4" key="1">
    <citation type="submission" date="2016-01" db="EMBL/GenBank/DDBJ databases">
        <authorList>
            <person name="Oliw E.H."/>
        </authorList>
    </citation>
    <scope>NUCLEOTIDE SEQUENCE [LARGE SCALE GENOMIC DNA]</scope>
    <source>
        <strain evidence="3">LMG 22029</strain>
    </source>
</reference>
<dbReference type="PANTHER" id="PTHR43056">
    <property type="entry name" value="PEPTIDASE S9 PROLYL OLIGOPEPTIDASE"/>
    <property type="match status" value="1"/>
</dbReference>
<dbReference type="InterPro" id="IPR050585">
    <property type="entry name" value="Xaa-Pro_dipeptidyl-ppase/CocE"/>
</dbReference>
<gene>
    <name evidence="3" type="ORF">AWB64_02320</name>
</gene>
<evidence type="ECO:0000256" key="1">
    <source>
        <dbReference type="ARBA" id="ARBA00022801"/>
    </source>
</evidence>
<dbReference type="GO" id="GO:0004177">
    <property type="term" value="F:aminopeptidase activity"/>
    <property type="evidence" value="ECO:0007669"/>
    <property type="project" value="UniProtKB-KW"/>
</dbReference>
<dbReference type="InterPro" id="IPR005674">
    <property type="entry name" value="CocE/Ser_esterase"/>
</dbReference>
<dbReference type="InterPro" id="IPR029058">
    <property type="entry name" value="AB_hydrolase_fold"/>
</dbReference>
<dbReference type="EMBL" id="FCOC02000005">
    <property type="protein sequence ID" value="SAL27842.1"/>
    <property type="molecule type" value="Genomic_DNA"/>
</dbReference>
<dbReference type="RefSeq" id="WP_060818941.1">
    <property type="nucleotide sequence ID" value="NZ_FCOC02000005.1"/>
</dbReference>
<dbReference type="SMART" id="SM00939">
    <property type="entry name" value="PepX_C"/>
    <property type="match status" value="1"/>
</dbReference>
<proteinExistence type="predicted"/>
<dbReference type="NCBIfam" id="TIGR00976">
    <property type="entry name" value="CocE_NonD"/>
    <property type="match status" value="2"/>
</dbReference>
<dbReference type="OrthoDB" id="9806163at2"/>
<keyword evidence="1" id="KW-0378">Hydrolase</keyword>
<sequence length="589" mass="66084">MTMHRGRQSVGPMTLAFRRIRNAIRPQVHVYRMPAGVHADWDVPVKVRDGTTLRVNVFRPESGAPAPVIMSAHPYGKDKIPARTRSGRGVDLQYRLFPQPHPVDLSEWTSWEAPDPGVWVPRGYAVVNVDLRGGGTAEGVGELFSDQEARDYYDVIEWAGTQSWSSGRVGLNGVSYLAISEYKVAALRPPHLSAICPWEGLSDLYRDFARPGGVREDGFTIIWDKGLKRGGVRTGTRFREEIVARLERHEWYESTVPDLARIEIPVLVCGSFSDHSLHTQGSFDVFRHAGSSLKSLYTHRDGKWCAFYGRESTEARGRFFDYTLKGLDNGWDKEPAVRLAIHDGGPDPVAVVGEQSWPPDDLQWRALALDARRGTLVDELEEGPATSVSFDTHRHAAQFIWTVQDDIDLIGPMALRLHVEVRGADDVFIFAGVRKIRDGVEMQFEGSFGFSGDMVSKGWQRAAHRELDEERSLPSQPVHTHRIAEPLRAGEIVPVDIALQPHATRFLKGDVLRLDIRGTWHFPRDPLRGQFPSWYQRSPKAICVLHTGGAFDAHLLVGTRPISVTAAKSKVFRRPEYFRSQKVLPASSK</sequence>
<protein>
    <submittedName>
        <fullName evidence="3">X-prolyl-dipeptidyl aminopeptidase</fullName>
    </submittedName>
</protein>
<dbReference type="Pfam" id="PF02129">
    <property type="entry name" value="Peptidase_S15"/>
    <property type="match status" value="1"/>
</dbReference>
<dbReference type="PANTHER" id="PTHR43056:SF10">
    <property type="entry name" value="COCE_NOND FAMILY, PUTATIVE (AFU_ORTHOLOGUE AFUA_7G00600)-RELATED"/>
    <property type="match status" value="1"/>
</dbReference>
<dbReference type="Pfam" id="PF08530">
    <property type="entry name" value="PepX_C"/>
    <property type="match status" value="1"/>
</dbReference>
<dbReference type="SUPFAM" id="SSF53474">
    <property type="entry name" value="alpha/beta-Hydrolases"/>
    <property type="match status" value="1"/>
</dbReference>
<evidence type="ECO:0000313" key="3">
    <source>
        <dbReference type="EMBL" id="SAL27842.1"/>
    </source>
</evidence>
<feature type="domain" description="Xaa-Pro dipeptidyl-peptidase C-terminal" evidence="2">
    <location>
        <begin position="317"/>
        <end position="556"/>
    </location>
</feature>
<dbReference type="Gene3D" id="1.10.3020.20">
    <property type="match status" value="1"/>
</dbReference>
<dbReference type="Proteomes" id="UP000054893">
    <property type="component" value="Unassembled WGS sequence"/>
</dbReference>
<dbReference type="AlphaFoldDB" id="A0A158G725"/>
<dbReference type="InterPro" id="IPR008979">
    <property type="entry name" value="Galactose-bd-like_sf"/>
</dbReference>
<keyword evidence="3" id="KW-0031">Aminopeptidase</keyword>
<dbReference type="Gene3D" id="2.60.120.260">
    <property type="entry name" value="Galactose-binding domain-like"/>
    <property type="match status" value="1"/>
</dbReference>
<dbReference type="SUPFAM" id="SSF49785">
    <property type="entry name" value="Galactose-binding domain-like"/>
    <property type="match status" value="1"/>
</dbReference>
<dbReference type="InterPro" id="IPR000383">
    <property type="entry name" value="Xaa-Pro-like_dom"/>
</dbReference>